<keyword evidence="6" id="KW-0460">Magnesium</keyword>
<evidence type="ECO:0000256" key="5">
    <source>
        <dbReference type="ARBA" id="ARBA00047317"/>
    </source>
</evidence>
<organism evidence="8 9">
    <name type="scientific">Sutterella wadsworthensis HGA0223</name>
    <dbReference type="NCBI Taxonomy" id="1203554"/>
    <lineage>
        <taxon>Bacteria</taxon>
        <taxon>Pseudomonadati</taxon>
        <taxon>Pseudomonadota</taxon>
        <taxon>Betaproteobacteria</taxon>
        <taxon>Burkholderiales</taxon>
        <taxon>Sutterellaceae</taxon>
        <taxon>Sutterella</taxon>
    </lineage>
</organism>
<dbReference type="UniPathway" id="UPA00344"/>
<dbReference type="AlphaFoldDB" id="S3CFZ9"/>
<dbReference type="InterPro" id="IPR036135">
    <property type="entry name" value="MoeA_linker/N_sf"/>
</dbReference>
<protein>
    <recommendedName>
        <fullName evidence="6">Molybdopterin molybdenumtransferase</fullName>
        <ecNumber evidence="6">2.10.1.1</ecNumber>
    </recommendedName>
</protein>
<dbReference type="PANTHER" id="PTHR10192:SF5">
    <property type="entry name" value="GEPHYRIN"/>
    <property type="match status" value="1"/>
</dbReference>
<dbReference type="Pfam" id="PF03453">
    <property type="entry name" value="MoeA_N"/>
    <property type="match status" value="1"/>
</dbReference>
<gene>
    <name evidence="8" type="ORF">HMPREF1476_01143</name>
</gene>
<keyword evidence="6" id="KW-0479">Metal-binding</keyword>
<keyword evidence="9" id="KW-1185">Reference proteome</keyword>
<keyword evidence="6" id="KW-0500">Molybdenum</keyword>
<dbReference type="PANTHER" id="PTHR10192">
    <property type="entry name" value="MOLYBDOPTERIN BIOSYNTHESIS PROTEIN"/>
    <property type="match status" value="1"/>
</dbReference>
<comment type="caution">
    <text evidence="8">The sequence shown here is derived from an EMBL/GenBank/DDBJ whole genome shotgun (WGS) entry which is preliminary data.</text>
</comment>
<dbReference type="Gene3D" id="3.90.105.10">
    <property type="entry name" value="Molybdopterin biosynthesis moea protein, domain 2"/>
    <property type="match status" value="1"/>
</dbReference>
<dbReference type="SUPFAM" id="SSF63882">
    <property type="entry name" value="MoeA N-terminal region -like"/>
    <property type="match status" value="1"/>
</dbReference>
<dbReference type="PROSITE" id="PS01078">
    <property type="entry name" value="MOCF_BIOSYNTHESIS_1"/>
    <property type="match status" value="1"/>
</dbReference>
<dbReference type="Proteomes" id="UP000014400">
    <property type="component" value="Unassembled WGS sequence"/>
</dbReference>
<sequence length="398" mass="41190">MSAAFGPHSSSGFILRPVALPPVWYHPEPTLIRLCDALGAELQEDVFAPNDVPSYDLALRDGWAVNASEAGHRKVLDDVVENGRTPPDLPPMSAIWVNTGGPIPKGVTAIIPSADRSDLADAQKAAEPENGIMRRGAEWCVGDLLLKSGVRIGAAETALLFEAGMDVVKARSLASVGIIATGSELRDFVCRAEGPTRVSSDAAYLRSLLLDAGIRDVWARSAADDSAAIAAALTGLAVRSDVLITIGGTGRGSKDLTRRAILEAGGKLLDSQEADRCSGGASPFIAGELDGRPVIGLPGNPLAAMMIAQRVVLPLIAARSGIALHEKVVRAAFSGNIPAGKTGELCVSLCGCGDARIARAVQKGTGSVLLLRDAAGVVKVGKDGIKAGDEVDVICFIN</sequence>
<dbReference type="EMBL" id="ATCF01000016">
    <property type="protein sequence ID" value="EPD99464.1"/>
    <property type="molecule type" value="Genomic_DNA"/>
</dbReference>
<dbReference type="GeneID" id="64061045"/>
<comment type="pathway">
    <text evidence="2 6">Cofactor biosynthesis; molybdopterin biosynthesis.</text>
</comment>
<dbReference type="Pfam" id="PF00994">
    <property type="entry name" value="MoCF_biosynth"/>
    <property type="match status" value="1"/>
</dbReference>
<comment type="cofactor">
    <cofactor evidence="6">
        <name>Mg(2+)</name>
        <dbReference type="ChEBI" id="CHEBI:18420"/>
    </cofactor>
</comment>
<dbReference type="InterPro" id="IPR036425">
    <property type="entry name" value="MoaB/Mog-like_dom_sf"/>
</dbReference>
<evidence type="ECO:0000256" key="2">
    <source>
        <dbReference type="ARBA" id="ARBA00005046"/>
    </source>
</evidence>
<evidence type="ECO:0000313" key="8">
    <source>
        <dbReference type="EMBL" id="EPD99464.1"/>
    </source>
</evidence>
<dbReference type="InterPro" id="IPR008284">
    <property type="entry name" value="MoCF_biosynth_CS"/>
</dbReference>
<dbReference type="HOGENOM" id="CLU_709172_0_0_4"/>
<reference evidence="8 9" key="1">
    <citation type="submission" date="2013-04" db="EMBL/GenBank/DDBJ databases">
        <title>The Genome Sequence of Sutterella wadsworthensis HGA0223.</title>
        <authorList>
            <consortium name="The Broad Institute Genomics Platform"/>
            <person name="Earl A."/>
            <person name="Ward D."/>
            <person name="Feldgarden M."/>
            <person name="Gevers D."/>
            <person name="Schmidt T.M."/>
            <person name="Dover J."/>
            <person name="Dai D."/>
            <person name="Walker B."/>
            <person name="Young S."/>
            <person name="Zeng Q."/>
            <person name="Gargeya S."/>
            <person name="Fitzgerald M."/>
            <person name="Haas B."/>
            <person name="Abouelleil A."/>
            <person name="Allen A.W."/>
            <person name="Alvarado L."/>
            <person name="Arachchi H.M."/>
            <person name="Berlin A.M."/>
            <person name="Chapman S.B."/>
            <person name="Gainer-Dewar J."/>
            <person name="Goldberg J."/>
            <person name="Griggs A."/>
            <person name="Gujja S."/>
            <person name="Hansen M."/>
            <person name="Howarth C."/>
            <person name="Imamovic A."/>
            <person name="Ireland A."/>
            <person name="Larimer J."/>
            <person name="McCowan C."/>
            <person name="Murphy C."/>
            <person name="Pearson M."/>
            <person name="Poon T.W."/>
            <person name="Priest M."/>
            <person name="Roberts A."/>
            <person name="Saif S."/>
            <person name="Shea T."/>
            <person name="Sisk P."/>
            <person name="Sykes S."/>
            <person name="Wortman J."/>
            <person name="Nusbaum C."/>
            <person name="Birren B."/>
        </authorList>
    </citation>
    <scope>NUCLEOTIDE SEQUENCE [LARGE SCALE GENOMIC DNA]</scope>
    <source>
        <strain evidence="8 9">HGA0223</strain>
    </source>
</reference>
<comment type="function">
    <text evidence="1 6">Catalyzes the insertion of molybdate into adenylated molybdopterin with the concomitant release of AMP.</text>
</comment>
<dbReference type="STRING" id="1203554.HMPREF1476_01143"/>
<dbReference type="GO" id="GO:0006777">
    <property type="term" value="P:Mo-molybdopterin cofactor biosynthetic process"/>
    <property type="evidence" value="ECO:0007669"/>
    <property type="project" value="UniProtKB-UniRule"/>
</dbReference>
<keyword evidence="6" id="KW-0808">Transferase</keyword>
<evidence type="ECO:0000256" key="1">
    <source>
        <dbReference type="ARBA" id="ARBA00002901"/>
    </source>
</evidence>
<comment type="catalytic activity">
    <reaction evidence="5">
        <text>adenylyl-molybdopterin + molybdate = Mo-molybdopterin + AMP + H(+)</text>
        <dbReference type="Rhea" id="RHEA:35047"/>
        <dbReference type="ChEBI" id="CHEBI:15378"/>
        <dbReference type="ChEBI" id="CHEBI:36264"/>
        <dbReference type="ChEBI" id="CHEBI:62727"/>
        <dbReference type="ChEBI" id="CHEBI:71302"/>
        <dbReference type="ChEBI" id="CHEBI:456215"/>
        <dbReference type="EC" id="2.10.1.1"/>
    </reaction>
</comment>
<dbReference type="InterPro" id="IPR005110">
    <property type="entry name" value="MoeA_linker/N"/>
</dbReference>
<dbReference type="Gene3D" id="3.40.980.10">
    <property type="entry name" value="MoaB/Mog-like domain"/>
    <property type="match status" value="1"/>
</dbReference>
<dbReference type="InterPro" id="IPR001453">
    <property type="entry name" value="MoaB/Mog_dom"/>
</dbReference>
<dbReference type="GO" id="GO:0005829">
    <property type="term" value="C:cytosol"/>
    <property type="evidence" value="ECO:0007669"/>
    <property type="project" value="TreeGrafter"/>
</dbReference>
<accession>S3CFZ9</accession>
<dbReference type="GO" id="GO:0061599">
    <property type="term" value="F:molybdopterin molybdotransferase activity"/>
    <property type="evidence" value="ECO:0007669"/>
    <property type="project" value="UniProtKB-UniRule"/>
</dbReference>
<dbReference type="SUPFAM" id="SSF53218">
    <property type="entry name" value="Molybdenum cofactor biosynthesis proteins"/>
    <property type="match status" value="1"/>
</dbReference>
<dbReference type="SMART" id="SM00852">
    <property type="entry name" value="MoCF_biosynth"/>
    <property type="match status" value="1"/>
</dbReference>
<proteinExistence type="inferred from homology"/>
<dbReference type="eggNOG" id="COG0303">
    <property type="taxonomic scope" value="Bacteria"/>
</dbReference>
<evidence type="ECO:0000256" key="4">
    <source>
        <dbReference type="ARBA" id="ARBA00023150"/>
    </source>
</evidence>
<dbReference type="RefSeq" id="WP_005429038.1">
    <property type="nucleotide sequence ID" value="NZ_KE150480.1"/>
</dbReference>
<dbReference type="PATRIC" id="fig|1203554.3.peg.1182"/>
<dbReference type="GO" id="GO:0046872">
    <property type="term" value="F:metal ion binding"/>
    <property type="evidence" value="ECO:0007669"/>
    <property type="project" value="UniProtKB-UniRule"/>
</dbReference>
<feature type="domain" description="MoaB/Mog" evidence="7">
    <location>
        <begin position="177"/>
        <end position="318"/>
    </location>
</feature>
<evidence type="ECO:0000256" key="3">
    <source>
        <dbReference type="ARBA" id="ARBA00010763"/>
    </source>
</evidence>
<evidence type="ECO:0000313" key="9">
    <source>
        <dbReference type="Proteomes" id="UP000014400"/>
    </source>
</evidence>
<keyword evidence="4 6" id="KW-0501">Molybdenum cofactor biosynthesis</keyword>
<dbReference type="EC" id="2.10.1.1" evidence="6"/>
<evidence type="ECO:0000259" key="7">
    <source>
        <dbReference type="SMART" id="SM00852"/>
    </source>
</evidence>
<dbReference type="InterPro" id="IPR038987">
    <property type="entry name" value="MoeA-like"/>
</dbReference>
<name>S3CFZ9_9BURK</name>
<dbReference type="Gene3D" id="2.170.190.11">
    <property type="entry name" value="Molybdopterin biosynthesis moea protein, domain 3"/>
    <property type="match status" value="1"/>
</dbReference>
<evidence type="ECO:0000256" key="6">
    <source>
        <dbReference type="RuleBase" id="RU365090"/>
    </source>
</evidence>
<comment type="similarity">
    <text evidence="3 6">Belongs to the MoeA family.</text>
</comment>